<evidence type="ECO:0000313" key="5">
    <source>
        <dbReference type="WBParaSite" id="DME_0000024401-mRNA-1"/>
    </source>
</evidence>
<feature type="compositionally biased region" description="Low complexity" evidence="1">
    <location>
        <begin position="20"/>
        <end position="35"/>
    </location>
</feature>
<evidence type="ECO:0000256" key="1">
    <source>
        <dbReference type="SAM" id="MobiDB-lite"/>
    </source>
</evidence>
<organism evidence="3 5">
    <name type="scientific">Dracunculus medinensis</name>
    <name type="common">Guinea worm</name>
    <dbReference type="NCBI Taxonomy" id="318479"/>
    <lineage>
        <taxon>Eukaryota</taxon>
        <taxon>Metazoa</taxon>
        <taxon>Ecdysozoa</taxon>
        <taxon>Nematoda</taxon>
        <taxon>Chromadorea</taxon>
        <taxon>Rhabditida</taxon>
        <taxon>Spirurina</taxon>
        <taxon>Dracunculoidea</taxon>
        <taxon>Dracunculidae</taxon>
        <taxon>Dracunculus</taxon>
    </lineage>
</organism>
<dbReference type="WBParaSite" id="DME_0000024401-mRNA-1">
    <property type="protein sequence ID" value="DME_0000024401-mRNA-1"/>
    <property type="gene ID" value="DME_0000024401"/>
</dbReference>
<evidence type="ECO:0000313" key="4">
    <source>
        <dbReference type="Proteomes" id="UP000274756"/>
    </source>
</evidence>
<proteinExistence type="predicted"/>
<gene>
    <name evidence="2" type="ORF">DME_LOCUS4604</name>
</gene>
<evidence type="ECO:0000313" key="2">
    <source>
        <dbReference type="EMBL" id="VDN54631.1"/>
    </source>
</evidence>
<feature type="compositionally biased region" description="Polar residues" evidence="1">
    <location>
        <begin position="36"/>
        <end position="53"/>
    </location>
</feature>
<dbReference type="Proteomes" id="UP000274756">
    <property type="component" value="Unassembled WGS sequence"/>
</dbReference>
<name>A0A0N4U0Z5_DRAME</name>
<keyword evidence="4" id="KW-1185">Reference proteome</keyword>
<feature type="region of interest" description="Disordered" evidence="1">
    <location>
        <begin position="1"/>
        <end position="53"/>
    </location>
</feature>
<reference evidence="2 4" key="2">
    <citation type="submission" date="2018-11" db="EMBL/GenBank/DDBJ databases">
        <authorList>
            <consortium name="Pathogen Informatics"/>
        </authorList>
    </citation>
    <scope>NUCLEOTIDE SEQUENCE [LARGE SCALE GENOMIC DNA]</scope>
</reference>
<dbReference type="AlphaFoldDB" id="A0A0N4U0Z5"/>
<dbReference type="EMBL" id="UYYG01001150">
    <property type="protein sequence ID" value="VDN54631.1"/>
    <property type="molecule type" value="Genomic_DNA"/>
</dbReference>
<accession>A0A0N4U0Z5</accession>
<dbReference type="Proteomes" id="UP000038040">
    <property type="component" value="Unplaced"/>
</dbReference>
<reference evidence="5" key="1">
    <citation type="submission" date="2017-02" db="UniProtKB">
        <authorList>
            <consortium name="WormBaseParasite"/>
        </authorList>
    </citation>
    <scope>IDENTIFICATION</scope>
</reference>
<protein>
    <submittedName>
        <fullName evidence="2 5">Uncharacterized protein</fullName>
    </submittedName>
</protein>
<evidence type="ECO:0000313" key="3">
    <source>
        <dbReference type="Proteomes" id="UP000038040"/>
    </source>
</evidence>
<sequence>MLGHRESGNRRKRFPAVHLSSSNSATMASSSSSSAINRATNPPNSVEQSENSCLSEIRSHTSIWHNDFHNLSQDIFDDIRL</sequence>